<reference evidence="2" key="1">
    <citation type="journal article" date="2020" name="Stud. Mycol.">
        <title>101 Dothideomycetes genomes: a test case for predicting lifestyles and emergence of pathogens.</title>
        <authorList>
            <person name="Haridas S."/>
            <person name="Albert R."/>
            <person name="Binder M."/>
            <person name="Bloem J."/>
            <person name="Labutti K."/>
            <person name="Salamov A."/>
            <person name="Andreopoulos B."/>
            <person name="Baker S."/>
            <person name="Barry K."/>
            <person name="Bills G."/>
            <person name="Bluhm B."/>
            <person name="Cannon C."/>
            <person name="Castanera R."/>
            <person name="Culley D."/>
            <person name="Daum C."/>
            <person name="Ezra D."/>
            <person name="Gonzalez J."/>
            <person name="Henrissat B."/>
            <person name="Kuo A."/>
            <person name="Liang C."/>
            <person name="Lipzen A."/>
            <person name="Lutzoni F."/>
            <person name="Magnuson J."/>
            <person name="Mondo S."/>
            <person name="Nolan M."/>
            <person name="Ohm R."/>
            <person name="Pangilinan J."/>
            <person name="Park H.-J."/>
            <person name="Ramirez L."/>
            <person name="Alfaro M."/>
            <person name="Sun H."/>
            <person name="Tritt A."/>
            <person name="Yoshinaga Y."/>
            <person name="Zwiers L.-H."/>
            <person name="Turgeon B."/>
            <person name="Goodwin S."/>
            <person name="Spatafora J."/>
            <person name="Crous P."/>
            <person name="Grigoriev I."/>
        </authorList>
    </citation>
    <scope>NUCLEOTIDE SEQUENCE</scope>
    <source>
        <strain evidence="2">CBS 122368</strain>
    </source>
</reference>
<proteinExistence type="predicted"/>
<keyword evidence="1" id="KW-0472">Membrane</keyword>
<sequence>MSEMEFGAILLLYGIIAVLLYTLHGAFWDSIFRLSPNSQVQKLLLSLSGMSSILMSVSDNFPIVL</sequence>
<dbReference type="AlphaFoldDB" id="A0A6A6HX30"/>
<feature type="transmembrane region" description="Helical" evidence="1">
    <location>
        <begin position="6"/>
        <end position="28"/>
    </location>
</feature>
<evidence type="ECO:0000256" key="1">
    <source>
        <dbReference type="SAM" id="Phobius"/>
    </source>
</evidence>
<keyword evidence="3" id="KW-1185">Reference proteome</keyword>
<feature type="non-terminal residue" evidence="2">
    <location>
        <position position="65"/>
    </location>
</feature>
<gene>
    <name evidence="2" type="ORF">BU26DRAFT_524326</name>
</gene>
<dbReference type="RefSeq" id="XP_033677768.1">
    <property type="nucleotide sequence ID" value="XM_033830255.1"/>
</dbReference>
<evidence type="ECO:0000313" key="3">
    <source>
        <dbReference type="Proteomes" id="UP000800094"/>
    </source>
</evidence>
<accession>A0A6A6HX30</accession>
<keyword evidence="1" id="KW-0812">Transmembrane</keyword>
<dbReference type="Proteomes" id="UP000800094">
    <property type="component" value="Unassembled WGS sequence"/>
</dbReference>
<organism evidence="2 3">
    <name type="scientific">Trematosphaeria pertusa</name>
    <dbReference type="NCBI Taxonomy" id="390896"/>
    <lineage>
        <taxon>Eukaryota</taxon>
        <taxon>Fungi</taxon>
        <taxon>Dikarya</taxon>
        <taxon>Ascomycota</taxon>
        <taxon>Pezizomycotina</taxon>
        <taxon>Dothideomycetes</taxon>
        <taxon>Pleosporomycetidae</taxon>
        <taxon>Pleosporales</taxon>
        <taxon>Massarineae</taxon>
        <taxon>Trematosphaeriaceae</taxon>
        <taxon>Trematosphaeria</taxon>
    </lineage>
</organism>
<protein>
    <submittedName>
        <fullName evidence="2">Uncharacterized protein</fullName>
    </submittedName>
</protein>
<name>A0A6A6HX30_9PLEO</name>
<dbReference type="EMBL" id="ML987207">
    <property type="protein sequence ID" value="KAF2242764.1"/>
    <property type="molecule type" value="Genomic_DNA"/>
</dbReference>
<keyword evidence="1" id="KW-1133">Transmembrane helix</keyword>
<evidence type="ECO:0000313" key="2">
    <source>
        <dbReference type="EMBL" id="KAF2242764.1"/>
    </source>
</evidence>
<dbReference type="GeneID" id="54583585"/>